<dbReference type="EMBL" id="SJSA01000002">
    <property type="protein sequence ID" value="TGG36759.1"/>
    <property type="molecule type" value="Genomic_DNA"/>
</dbReference>
<proteinExistence type="inferred from homology"/>
<keyword evidence="5 6" id="KW-0378">Hydrolase</keyword>
<dbReference type="EC" id="3.5.4.16" evidence="6"/>
<dbReference type="UniPathway" id="UPA00848">
    <property type="reaction ID" value="UER00151"/>
</dbReference>
<dbReference type="SUPFAM" id="SSF55620">
    <property type="entry name" value="Tetrahydrobiopterin biosynthesis enzymes-like"/>
    <property type="match status" value="1"/>
</dbReference>
<dbReference type="RefSeq" id="WP_135472470.1">
    <property type="nucleotide sequence ID" value="NZ_CASCNC010000041.1"/>
</dbReference>
<comment type="caution">
    <text evidence="8">The sequence shown here is derived from an EMBL/GenBank/DDBJ whole genome shotgun (WGS) entry which is preliminary data.</text>
</comment>
<protein>
    <recommendedName>
        <fullName evidence="6">GTP cyclohydrolase 1</fullName>
        <ecNumber evidence="6">3.5.4.16</ecNumber>
    </recommendedName>
    <alternativeName>
        <fullName evidence="6">GTP cyclohydrolase I</fullName>
        <shortName evidence="6">GTP-CH-I</shortName>
    </alternativeName>
</protein>
<comment type="subunit">
    <text evidence="6">Homopolymer.</text>
</comment>
<name>A0A4Z0V0W7_9BACT</name>
<keyword evidence="6" id="KW-0342">GTP-binding</keyword>
<dbReference type="GO" id="GO:0046654">
    <property type="term" value="P:tetrahydrofolate biosynthetic process"/>
    <property type="evidence" value="ECO:0007669"/>
    <property type="project" value="UniProtKB-UniRule"/>
</dbReference>
<dbReference type="FunFam" id="3.30.1130.10:FF:000001">
    <property type="entry name" value="GTP cyclohydrolase 1"/>
    <property type="match status" value="1"/>
</dbReference>
<evidence type="ECO:0000256" key="2">
    <source>
        <dbReference type="ARBA" id="ARBA00005080"/>
    </source>
</evidence>
<dbReference type="GO" id="GO:0003934">
    <property type="term" value="F:GTP cyclohydrolase I activity"/>
    <property type="evidence" value="ECO:0007669"/>
    <property type="project" value="UniProtKB-UniRule"/>
</dbReference>
<dbReference type="HAMAP" id="MF_00223">
    <property type="entry name" value="FolE"/>
    <property type="match status" value="1"/>
</dbReference>
<feature type="binding site" evidence="6">
    <location>
        <position position="88"/>
    </location>
    <ligand>
        <name>Zn(2+)</name>
        <dbReference type="ChEBI" id="CHEBI:29105"/>
    </ligand>
</feature>
<evidence type="ECO:0000256" key="5">
    <source>
        <dbReference type="ARBA" id="ARBA00022801"/>
    </source>
</evidence>
<dbReference type="NCBIfam" id="TIGR00063">
    <property type="entry name" value="folE"/>
    <property type="match status" value="1"/>
</dbReference>
<evidence type="ECO:0000256" key="3">
    <source>
        <dbReference type="ARBA" id="ARBA00008085"/>
    </source>
</evidence>
<evidence type="ECO:0000313" key="8">
    <source>
        <dbReference type="EMBL" id="TGG36759.1"/>
    </source>
</evidence>
<keyword evidence="6" id="KW-0547">Nucleotide-binding</keyword>
<reference evidence="8 9" key="1">
    <citation type="submission" date="2019-02" db="EMBL/GenBank/DDBJ databases">
        <title>Isolation and identification of novel species under the genus Muribaculum.</title>
        <authorList>
            <person name="Miyake S."/>
            <person name="Ding Y."/>
            <person name="Low A."/>
            <person name="Soh M."/>
            <person name="Seedorf H."/>
        </authorList>
    </citation>
    <scope>NUCLEOTIDE SEQUENCE [LARGE SCALE GENOMIC DNA]</scope>
    <source>
        <strain evidence="8 9">TLL-A3</strain>
    </source>
</reference>
<evidence type="ECO:0000256" key="6">
    <source>
        <dbReference type="HAMAP-Rule" id="MF_00223"/>
    </source>
</evidence>
<dbReference type="InterPro" id="IPR001474">
    <property type="entry name" value="GTP_CycHdrlase_I"/>
</dbReference>
<dbReference type="InterPro" id="IPR043134">
    <property type="entry name" value="GTP-CH-I_N"/>
</dbReference>
<dbReference type="NCBIfam" id="NF006826">
    <property type="entry name" value="PRK09347.1-3"/>
    <property type="match status" value="1"/>
</dbReference>
<sequence length="196" mass="21690">MSSTTGLSEETIEEIARHYAAIISLLGEDITREGLVRTPMRAAKAMAFATRGYRQDPDVIINDAIFTHEGSNMVIVRDIEFYSLCEHHILPFFGKVSIGYIPDGRTIGLSKLARLVDFYARRLQVQERLTAQICDIVMKKLGAKGVIVACTADHLCMKMRGVEKQLPATTTVETAGAFTESTTLREEFFNAIASGK</sequence>
<comment type="pathway">
    <text evidence="2 6">Cofactor biosynthesis; 7,8-dihydroneopterin triphosphate biosynthesis; 7,8-dihydroneopterin triphosphate from GTP: step 1/1.</text>
</comment>
<keyword evidence="4 6" id="KW-0554">One-carbon metabolism</keyword>
<evidence type="ECO:0000256" key="4">
    <source>
        <dbReference type="ARBA" id="ARBA00022563"/>
    </source>
</evidence>
<dbReference type="GO" id="GO:0005737">
    <property type="term" value="C:cytoplasm"/>
    <property type="evidence" value="ECO:0007669"/>
    <property type="project" value="TreeGrafter"/>
</dbReference>
<feature type="binding site" evidence="6">
    <location>
        <position position="156"/>
    </location>
    <ligand>
        <name>Zn(2+)</name>
        <dbReference type="ChEBI" id="CHEBI:29105"/>
    </ligand>
</feature>
<dbReference type="Proteomes" id="UP000297635">
    <property type="component" value="Unassembled WGS sequence"/>
</dbReference>
<evidence type="ECO:0000259" key="7">
    <source>
        <dbReference type="Pfam" id="PF01227"/>
    </source>
</evidence>
<evidence type="ECO:0000256" key="1">
    <source>
        <dbReference type="ARBA" id="ARBA00001052"/>
    </source>
</evidence>
<comment type="similarity">
    <text evidence="3 6">Belongs to the GTP cyclohydrolase I family.</text>
</comment>
<dbReference type="GO" id="GO:0006729">
    <property type="term" value="P:tetrahydrobiopterin biosynthetic process"/>
    <property type="evidence" value="ECO:0007669"/>
    <property type="project" value="TreeGrafter"/>
</dbReference>
<dbReference type="GO" id="GO:0008270">
    <property type="term" value="F:zinc ion binding"/>
    <property type="evidence" value="ECO:0007669"/>
    <property type="project" value="UniProtKB-UniRule"/>
</dbReference>
<dbReference type="Gene3D" id="3.30.1130.10">
    <property type="match status" value="1"/>
</dbReference>
<dbReference type="AlphaFoldDB" id="A0A4Z0V0W7"/>
<feature type="domain" description="GTP cyclohydrolase I" evidence="7">
    <location>
        <begin position="16"/>
        <end position="192"/>
    </location>
</feature>
<feature type="binding site" evidence="6">
    <location>
        <position position="85"/>
    </location>
    <ligand>
        <name>Zn(2+)</name>
        <dbReference type="ChEBI" id="CHEBI:29105"/>
    </ligand>
</feature>
<dbReference type="GO" id="GO:0006730">
    <property type="term" value="P:one-carbon metabolic process"/>
    <property type="evidence" value="ECO:0007669"/>
    <property type="project" value="UniProtKB-UniRule"/>
</dbReference>
<dbReference type="PROSITE" id="PS00860">
    <property type="entry name" value="GTP_CYCLOHYDROL_1_2"/>
    <property type="match status" value="1"/>
</dbReference>
<dbReference type="InterPro" id="IPR018234">
    <property type="entry name" value="GTP_CycHdrlase_I_CS"/>
</dbReference>
<organism evidence="8 9">
    <name type="scientific">Duncaniella freteri</name>
    <dbReference type="NCBI Taxonomy" id="2530391"/>
    <lineage>
        <taxon>Bacteria</taxon>
        <taxon>Pseudomonadati</taxon>
        <taxon>Bacteroidota</taxon>
        <taxon>Bacteroidia</taxon>
        <taxon>Bacteroidales</taxon>
        <taxon>Muribaculaceae</taxon>
        <taxon>Duncaniella</taxon>
    </lineage>
</organism>
<dbReference type="InterPro" id="IPR020602">
    <property type="entry name" value="GTP_CycHdrlase_I_dom"/>
</dbReference>
<dbReference type="PANTHER" id="PTHR11109">
    <property type="entry name" value="GTP CYCLOHYDROLASE I"/>
    <property type="match status" value="1"/>
</dbReference>
<gene>
    <name evidence="6 8" type="primary">folE</name>
    <name evidence="8" type="ORF">EZ315_13070</name>
</gene>
<keyword evidence="9" id="KW-1185">Reference proteome</keyword>
<dbReference type="PROSITE" id="PS00859">
    <property type="entry name" value="GTP_CYCLOHYDROL_1_1"/>
    <property type="match status" value="1"/>
</dbReference>
<keyword evidence="6" id="KW-0862">Zinc</keyword>
<dbReference type="Gene3D" id="1.10.286.10">
    <property type="match status" value="1"/>
</dbReference>
<dbReference type="InterPro" id="IPR043133">
    <property type="entry name" value="GTP-CH-I_C/QueF"/>
</dbReference>
<accession>A0A4Z0V0W7</accession>
<comment type="catalytic activity">
    <reaction evidence="1 6">
        <text>GTP + H2O = 7,8-dihydroneopterin 3'-triphosphate + formate + H(+)</text>
        <dbReference type="Rhea" id="RHEA:17473"/>
        <dbReference type="ChEBI" id="CHEBI:15377"/>
        <dbReference type="ChEBI" id="CHEBI:15378"/>
        <dbReference type="ChEBI" id="CHEBI:15740"/>
        <dbReference type="ChEBI" id="CHEBI:37565"/>
        <dbReference type="ChEBI" id="CHEBI:58462"/>
        <dbReference type="EC" id="3.5.4.16"/>
    </reaction>
</comment>
<dbReference type="Pfam" id="PF01227">
    <property type="entry name" value="GTP_cyclohydroI"/>
    <property type="match status" value="1"/>
</dbReference>
<dbReference type="PANTHER" id="PTHR11109:SF7">
    <property type="entry name" value="GTP CYCLOHYDROLASE 1"/>
    <property type="match status" value="1"/>
</dbReference>
<dbReference type="GO" id="GO:0005525">
    <property type="term" value="F:GTP binding"/>
    <property type="evidence" value="ECO:0007669"/>
    <property type="project" value="UniProtKB-KW"/>
</dbReference>
<dbReference type="GeneID" id="82150722"/>
<keyword evidence="6" id="KW-0479">Metal-binding</keyword>
<dbReference type="NCBIfam" id="NF006825">
    <property type="entry name" value="PRK09347.1-2"/>
    <property type="match status" value="1"/>
</dbReference>
<evidence type="ECO:0000313" key="9">
    <source>
        <dbReference type="Proteomes" id="UP000297635"/>
    </source>
</evidence>